<dbReference type="EMBL" id="HBIM01013386">
    <property type="protein sequence ID" value="CAE0413589.1"/>
    <property type="molecule type" value="Transcribed_RNA"/>
</dbReference>
<dbReference type="PANTHER" id="PTHR36987:SF1">
    <property type="entry name" value="NADH DEHYDROGENASE [UBIQUINONE] 1 BETA SUBCOMPLEX SUBUNIT 2"/>
    <property type="match status" value="1"/>
</dbReference>
<proteinExistence type="predicted"/>
<feature type="region of interest" description="Disordered" evidence="1">
    <location>
        <begin position="74"/>
        <end position="133"/>
    </location>
</feature>
<evidence type="ECO:0000256" key="1">
    <source>
        <dbReference type="SAM" id="MobiDB-lite"/>
    </source>
</evidence>
<feature type="compositionally biased region" description="Basic and acidic residues" evidence="1">
    <location>
        <begin position="74"/>
        <end position="90"/>
    </location>
</feature>
<dbReference type="InterPro" id="IPR044980">
    <property type="entry name" value="NDUFB2_plant/fungi"/>
</dbReference>
<name>A0A7S3L8G8_9STRA</name>
<evidence type="ECO:0000313" key="2">
    <source>
        <dbReference type="EMBL" id="CAE0413589.1"/>
    </source>
</evidence>
<dbReference type="AlphaFoldDB" id="A0A7S3L8G8"/>
<dbReference type="PANTHER" id="PTHR36987">
    <property type="entry name" value="NADH DEHYDROGENASE [UBIQUINONE] 1 BETA SUBCOMPLEX SUBUNIT 2-LIKE"/>
    <property type="match status" value="1"/>
</dbReference>
<protein>
    <submittedName>
        <fullName evidence="2">Uncharacterized protein</fullName>
    </submittedName>
</protein>
<dbReference type="GO" id="GO:0005743">
    <property type="term" value="C:mitochondrial inner membrane"/>
    <property type="evidence" value="ECO:0007669"/>
    <property type="project" value="InterPro"/>
</dbReference>
<feature type="compositionally biased region" description="Basic and acidic residues" evidence="1">
    <location>
        <begin position="102"/>
        <end position="111"/>
    </location>
</feature>
<feature type="compositionally biased region" description="Acidic residues" evidence="1">
    <location>
        <begin position="119"/>
        <end position="133"/>
    </location>
</feature>
<sequence length="133" mass="14897">MFAAKASTQALRSGVRRTVQMTRTQPSRGMGGGKYLYVSETHTRWGEAFGVVTWLWVFHRARQDLPVMYGFRHPWEHGDDHGHGGGDHGGHSSHGGAKHHGSPLEELEKFNAKATIQAEVEDDDEDEDEDDEE</sequence>
<reference evidence="2" key="1">
    <citation type="submission" date="2021-01" db="EMBL/GenBank/DDBJ databases">
        <authorList>
            <person name="Corre E."/>
            <person name="Pelletier E."/>
            <person name="Niang G."/>
            <person name="Scheremetjew M."/>
            <person name="Finn R."/>
            <person name="Kale V."/>
            <person name="Holt S."/>
            <person name="Cochrane G."/>
            <person name="Meng A."/>
            <person name="Brown T."/>
            <person name="Cohen L."/>
        </authorList>
    </citation>
    <scope>NUCLEOTIDE SEQUENCE</scope>
    <source>
        <strain evidence="2">CCMP127</strain>
    </source>
</reference>
<organism evidence="2">
    <name type="scientific">Amphora coffeiformis</name>
    <dbReference type="NCBI Taxonomy" id="265554"/>
    <lineage>
        <taxon>Eukaryota</taxon>
        <taxon>Sar</taxon>
        <taxon>Stramenopiles</taxon>
        <taxon>Ochrophyta</taxon>
        <taxon>Bacillariophyta</taxon>
        <taxon>Bacillariophyceae</taxon>
        <taxon>Bacillariophycidae</taxon>
        <taxon>Thalassiophysales</taxon>
        <taxon>Catenulaceae</taxon>
        <taxon>Amphora</taxon>
    </lineage>
</organism>
<accession>A0A7S3L8G8</accession>
<dbReference type="GO" id="GO:0045271">
    <property type="term" value="C:respiratory chain complex I"/>
    <property type="evidence" value="ECO:0007669"/>
    <property type="project" value="InterPro"/>
</dbReference>
<gene>
    <name evidence="2" type="ORF">ACOF00016_LOCUS10842</name>
</gene>